<accession>A0A6J5DNC7</accession>
<dbReference type="Proteomes" id="UP000494363">
    <property type="component" value="Unassembled WGS sequence"/>
</dbReference>
<organism evidence="1 2">
    <name type="scientific">Paraburkholderia humisilvae</name>
    <dbReference type="NCBI Taxonomy" id="627669"/>
    <lineage>
        <taxon>Bacteria</taxon>
        <taxon>Pseudomonadati</taxon>
        <taxon>Pseudomonadota</taxon>
        <taxon>Betaproteobacteria</taxon>
        <taxon>Burkholderiales</taxon>
        <taxon>Burkholderiaceae</taxon>
        <taxon>Paraburkholderia</taxon>
    </lineage>
</organism>
<reference evidence="1 2" key="1">
    <citation type="submission" date="2020-04" db="EMBL/GenBank/DDBJ databases">
        <authorList>
            <person name="De Canck E."/>
        </authorList>
    </citation>
    <scope>NUCLEOTIDE SEQUENCE [LARGE SCALE GENOMIC DNA]</scope>
    <source>
        <strain evidence="1 2">LMG 29542</strain>
    </source>
</reference>
<dbReference type="AlphaFoldDB" id="A0A6J5DNC7"/>
<gene>
    <name evidence="1" type="ORF">LMG29542_02306</name>
</gene>
<sequence length="39" mass="4305">MKRDASTYPLDLGHELIDNSAGSVRANYGHERLFARTAA</sequence>
<evidence type="ECO:0000313" key="2">
    <source>
        <dbReference type="Proteomes" id="UP000494363"/>
    </source>
</evidence>
<evidence type="ECO:0000313" key="1">
    <source>
        <dbReference type="EMBL" id="CAB3754296.1"/>
    </source>
</evidence>
<dbReference type="EMBL" id="CADIKH010000009">
    <property type="protein sequence ID" value="CAB3754296.1"/>
    <property type="molecule type" value="Genomic_DNA"/>
</dbReference>
<name>A0A6J5DNC7_9BURK</name>
<protein>
    <submittedName>
        <fullName evidence="1">Uncharacterized protein</fullName>
    </submittedName>
</protein>
<keyword evidence="2" id="KW-1185">Reference proteome</keyword>
<proteinExistence type="predicted"/>